<dbReference type="EMBL" id="MU007041">
    <property type="protein sequence ID" value="KAF2430149.1"/>
    <property type="molecule type" value="Genomic_DNA"/>
</dbReference>
<dbReference type="PANTHER" id="PTHR41807:SF1">
    <property type="entry name" value="GLUTATHIONE TRANSFERASE 3"/>
    <property type="match status" value="1"/>
</dbReference>
<reference evidence="3" key="1">
    <citation type="journal article" date="2020" name="Stud. Mycol.">
        <title>101 Dothideomycetes genomes: a test case for predicting lifestyles and emergence of pathogens.</title>
        <authorList>
            <person name="Haridas S."/>
            <person name="Albert R."/>
            <person name="Binder M."/>
            <person name="Bloem J."/>
            <person name="Labutti K."/>
            <person name="Salamov A."/>
            <person name="Andreopoulos B."/>
            <person name="Baker S."/>
            <person name="Barry K."/>
            <person name="Bills G."/>
            <person name="Bluhm B."/>
            <person name="Cannon C."/>
            <person name="Castanera R."/>
            <person name="Culley D."/>
            <person name="Daum C."/>
            <person name="Ezra D."/>
            <person name="Gonzalez J."/>
            <person name="Henrissat B."/>
            <person name="Kuo A."/>
            <person name="Liang C."/>
            <person name="Lipzen A."/>
            <person name="Lutzoni F."/>
            <person name="Magnuson J."/>
            <person name="Mondo S."/>
            <person name="Nolan M."/>
            <person name="Ohm R."/>
            <person name="Pangilinan J."/>
            <person name="Park H.-J."/>
            <person name="Ramirez L."/>
            <person name="Alfaro M."/>
            <person name="Sun H."/>
            <person name="Tritt A."/>
            <person name="Yoshinaga Y."/>
            <person name="Zwiers L.-H."/>
            <person name="Turgeon B."/>
            <person name="Goodwin S."/>
            <person name="Spatafora J."/>
            <person name="Crous P."/>
            <person name="Grigoriev I."/>
        </authorList>
    </citation>
    <scope>NUCLEOTIDE SEQUENCE</scope>
    <source>
        <strain evidence="3">CBS 130266</strain>
    </source>
</reference>
<dbReference type="OrthoDB" id="4034134at2759"/>
<dbReference type="GO" id="GO:0016020">
    <property type="term" value="C:membrane"/>
    <property type="evidence" value="ECO:0007669"/>
    <property type="project" value="TreeGrafter"/>
</dbReference>
<keyword evidence="4" id="KW-1185">Reference proteome</keyword>
<evidence type="ECO:0000313" key="4">
    <source>
        <dbReference type="Proteomes" id="UP000800235"/>
    </source>
</evidence>
<evidence type="ECO:0000313" key="3">
    <source>
        <dbReference type="EMBL" id="KAF2430149.1"/>
    </source>
</evidence>
<feature type="compositionally biased region" description="Acidic residues" evidence="1">
    <location>
        <begin position="97"/>
        <end position="106"/>
    </location>
</feature>
<protein>
    <submittedName>
        <fullName evidence="3">Uncharacterized protein</fullName>
    </submittedName>
</protein>
<feature type="transmembrane region" description="Helical" evidence="2">
    <location>
        <begin position="228"/>
        <end position="252"/>
    </location>
</feature>
<dbReference type="AlphaFoldDB" id="A0A9P4NQE5"/>
<feature type="transmembrane region" description="Helical" evidence="2">
    <location>
        <begin position="273"/>
        <end position="291"/>
    </location>
</feature>
<sequence length="335" mass="36857">MTTYLTKMRKGDLVALASQADIVRPEEMLKDDIVIALSDRLRHNASTYSSNPSFRAFYDRTGSPVKKERSVSTALVMVDAPEKPQRRRRQTIKATEDLDTQGEESSPEVTALSARTPRAVQHVAQRIPLPPSPAVMADYIGRGQATVSEKINSVWEKSGTTELIEFARETASTVVFTQLASLLVEAWGIQRVTFPWAYAFHIPANKITTHAVDVALPDLFNLLKVDTFWAPSTLWLTTSLFIPLLFAWFFNFNHALKPQRRAAESSSYRVDPFTFSVVRALTAYLVYAQGVTFGLTSAENVAVVNGAFPGGYGGVLIGAGIGALASLYEAILSKH</sequence>
<keyword evidence="2" id="KW-1133">Transmembrane helix</keyword>
<gene>
    <name evidence="3" type="ORF">EJ08DRAFT_612890</name>
</gene>
<keyword evidence="2" id="KW-0472">Membrane</keyword>
<comment type="caution">
    <text evidence="3">The sequence shown here is derived from an EMBL/GenBank/DDBJ whole genome shotgun (WGS) entry which is preliminary data.</text>
</comment>
<accession>A0A9P4NQE5</accession>
<proteinExistence type="predicted"/>
<dbReference type="InterPro" id="IPR038872">
    <property type="entry name" value="Put_GTT3"/>
</dbReference>
<name>A0A9P4NQE5_9PEZI</name>
<dbReference type="PANTHER" id="PTHR41807">
    <property type="entry name" value="GLUTATHIONE TRANSFERASE 3"/>
    <property type="match status" value="1"/>
</dbReference>
<feature type="transmembrane region" description="Helical" evidence="2">
    <location>
        <begin position="311"/>
        <end position="332"/>
    </location>
</feature>
<evidence type="ECO:0000256" key="2">
    <source>
        <dbReference type="SAM" id="Phobius"/>
    </source>
</evidence>
<evidence type="ECO:0000256" key="1">
    <source>
        <dbReference type="SAM" id="MobiDB-lite"/>
    </source>
</evidence>
<dbReference type="Proteomes" id="UP000800235">
    <property type="component" value="Unassembled WGS sequence"/>
</dbReference>
<keyword evidence="2" id="KW-0812">Transmembrane</keyword>
<feature type="region of interest" description="Disordered" evidence="1">
    <location>
        <begin position="81"/>
        <end position="117"/>
    </location>
</feature>
<organism evidence="3 4">
    <name type="scientific">Tothia fuscella</name>
    <dbReference type="NCBI Taxonomy" id="1048955"/>
    <lineage>
        <taxon>Eukaryota</taxon>
        <taxon>Fungi</taxon>
        <taxon>Dikarya</taxon>
        <taxon>Ascomycota</taxon>
        <taxon>Pezizomycotina</taxon>
        <taxon>Dothideomycetes</taxon>
        <taxon>Pleosporomycetidae</taxon>
        <taxon>Venturiales</taxon>
        <taxon>Cylindrosympodiaceae</taxon>
        <taxon>Tothia</taxon>
    </lineage>
</organism>